<protein>
    <recommendedName>
        <fullName evidence="4">GLPGLI family protein</fullName>
    </recommendedName>
</protein>
<organism evidence="2 3">
    <name type="scientific">Chryseobacterium populi</name>
    <dbReference type="NCBI Taxonomy" id="1144316"/>
    <lineage>
        <taxon>Bacteria</taxon>
        <taxon>Pseudomonadati</taxon>
        <taxon>Bacteroidota</taxon>
        <taxon>Flavobacteriia</taxon>
        <taxon>Flavobacteriales</taxon>
        <taxon>Weeksellaceae</taxon>
        <taxon>Chryseobacterium group</taxon>
        <taxon>Chryseobacterium</taxon>
    </lineage>
</organism>
<dbReference type="InterPro" id="IPR005901">
    <property type="entry name" value="GLPGLI"/>
</dbReference>
<dbReference type="AlphaFoldDB" id="J3CPZ1"/>
<dbReference type="Proteomes" id="UP000007509">
    <property type="component" value="Unassembled WGS sequence"/>
</dbReference>
<keyword evidence="3" id="KW-1185">Reference proteome</keyword>
<dbReference type="PATRIC" id="fig|1144316.3.peg.135"/>
<name>J3CPZ1_9FLAO</name>
<proteinExistence type="predicted"/>
<dbReference type="NCBIfam" id="TIGR01200">
    <property type="entry name" value="GLPGLI"/>
    <property type="match status" value="1"/>
</dbReference>
<dbReference type="Pfam" id="PF09697">
    <property type="entry name" value="Porph_ging"/>
    <property type="match status" value="1"/>
</dbReference>
<evidence type="ECO:0008006" key="4">
    <source>
        <dbReference type="Google" id="ProtNLM"/>
    </source>
</evidence>
<evidence type="ECO:0000313" key="3">
    <source>
        <dbReference type="Proteomes" id="UP000007509"/>
    </source>
</evidence>
<accession>J3CPZ1</accession>
<feature type="signal peptide" evidence="1">
    <location>
        <begin position="1"/>
        <end position="17"/>
    </location>
</feature>
<gene>
    <name evidence="2" type="ORF">PMI13_00134</name>
</gene>
<sequence length="274" mass="32575">MKRVLLLLLFISFGVNAQTHRFIYEMQYRSDSTSKVFEKMNFVLDVNPKDVKYYEYYYLESDSINRVKGNYEHQYGGRFESIKHERNSFKNQNYELIGFDMFSFPTEDKMIWKLTDETKKMGDYTLQKATTQFGGRSWTAWFNKDMAISEGPHKFRGLPGMIFQLEDAQSNFIFTLIKSKNLKETYDTLGFIETFYGRKPLEISEKMRIKKKQEVFNDPLADMRKDFNEGSHSEMYVMGAKVTSLEQFNDLTKKLQEKLRKINNPIERDKAIKY</sequence>
<dbReference type="EMBL" id="AKJY01000002">
    <property type="protein sequence ID" value="EJL76164.1"/>
    <property type="molecule type" value="Genomic_DNA"/>
</dbReference>
<feature type="chain" id="PRO_5003763710" description="GLPGLI family protein" evidence="1">
    <location>
        <begin position="18"/>
        <end position="274"/>
    </location>
</feature>
<keyword evidence="1" id="KW-0732">Signal</keyword>
<evidence type="ECO:0000313" key="2">
    <source>
        <dbReference type="EMBL" id="EJL76164.1"/>
    </source>
</evidence>
<dbReference type="RefSeq" id="WP_007839535.1">
    <property type="nucleotide sequence ID" value="NZ_AKJY01000002.1"/>
</dbReference>
<dbReference type="OrthoDB" id="1440774at2"/>
<comment type="caution">
    <text evidence="2">The sequence shown here is derived from an EMBL/GenBank/DDBJ whole genome shotgun (WGS) entry which is preliminary data.</text>
</comment>
<reference evidence="2 3" key="1">
    <citation type="journal article" date="2012" name="J. Bacteriol.">
        <title>Twenty-one genome sequences from Pseudomonas species and 19 genome sequences from diverse bacteria isolated from the rhizosphere and endosphere of Populus deltoides.</title>
        <authorList>
            <person name="Brown S.D."/>
            <person name="Utturkar S.M."/>
            <person name="Klingeman D.M."/>
            <person name="Johnson C.M."/>
            <person name="Martin S.L."/>
            <person name="Land M.L."/>
            <person name="Lu T.Y."/>
            <person name="Schadt C.W."/>
            <person name="Doktycz M.J."/>
            <person name="Pelletier D.A."/>
        </authorList>
    </citation>
    <scope>NUCLEOTIDE SEQUENCE [LARGE SCALE GENOMIC DNA]</scope>
    <source>
        <strain evidence="2 3">CF314</strain>
    </source>
</reference>
<evidence type="ECO:0000256" key="1">
    <source>
        <dbReference type="SAM" id="SignalP"/>
    </source>
</evidence>